<name>Q8REB5_FUSNN</name>
<dbReference type="KEGG" id="fnu:FN1194"/>
<gene>
    <name evidence="2" type="ordered locus">FN1194</name>
</gene>
<dbReference type="EMBL" id="AE009951">
    <property type="protein sequence ID" value="AAL95390.1"/>
    <property type="molecule type" value="Genomic_DNA"/>
</dbReference>
<dbReference type="AlphaFoldDB" id="Q8REB5"/>
<sequence>MLSISINFSVFLNFSKHFYINKNQLYYFGDSLFFDLYFFNNYIIINYVYLNYGRNKYFMKYEIVSVYI</sequence>
<evidence type="ECO:0000313" key="2">
    <source>
        <dbReference type="EMBL" id="AAL95390.1"/>
    </source>
</evidence>
<dbReference type="STRING" id="190304.FN1194"/>
<organism evidence="2">
    <name type="scientific">Fusobacterium nucleatum subsp. nucleatum (strain ATCC 25586 / DSM 15643 / BCRC 10681 / CIP 101130 / JCM 8532 / KCTC 2640 / LMG 13131 / VPI 4355)</name>
    <dbReference type="NCBI Taxonomy" id="190304"/>
    <lineage>
        <taxon>Bacteria</taxon>
        <taxon>Fusobacteriati</taxon>
        <taxon>Fusobacteriota</taxon>
        <taxon>Fusobacteriia</taxon>
        <taxon>Fusobacteriales</taxon>
        <taxon>Fusobacteriaceae</taxon>
        <taxon>Fusobacterium</taxon>
    </lineage>
</organism>
<dbReference type="PaxDb" id="190304-FN1194"/>
<evidence type="ECO:0000256" key="1">
    <source>
        <dbReference type="SAM" id="Phobius"/>
    </source>
</evidence>
<keyword evidence="1" id="KW-0472">Membrane</keyword>
<protein>
    <submittedName>
        <fullName evidence="2">Uncharacterized protein</fullName>
    </submittedName>
</protein>
<keyword evidence="1" id="KW-0812">Transmembrane</keyword>
<proteinExistence type="predicted"/>
<dbReference type="InParanoid" id="Q8REB5"/>
<keyword evidence="1" id="KW-1133">Transmembrane helix</keyword>
<accession>Q8REB5</accession>
<feature type="transmembrane region" description="Helical" evidence="1">
    <location>
        <begin position="32"/>
        <end position="50"/>
    </location>
</feature>
<dbReference type="HOGENOM" id="CLU_2787872_0_0_0"/>
<reference evidence="2" key="1">
    <citation type="journal article" date="2002" name="J. Bacteriol.">
        <title>Genome sequence and analysis of the oral bacterium Fusobacterium nucleatum strain ATCC 25586.</title>
        <authorList>
            <person name="Kapatral V."/>
            <person name="Anderson I."/>
            <person name="Ivanova N."/>
            <person name="Reznik G."/>
            <person name="Los T."/>
            <person name="Lykidis A."/>
            <person name="Bhattacharyya A."/>
            <person name="Bartman A."/>
            <person name="Gardner W."/>
            <person name="Grechkin G."/>
            <person name="Zhu L."/>
            <person name="Vasieva O."/>
            <person name="Chu L."/>
            <person name="Kogan Y."/>
            <person name="Chaga O."/>
            <person name="Goltsman E."/>
            <person name="Bernal A."/>
            <person name="Larsen N."/>
            <person name="D'Souza M."/>
            <person name="Walunas T."/>
            <person name="Pusch G."/>
            <person name="Haselkorn R."/>
            <person name="Fonstein M."/>
            <person name="Kyrpides N."/>
            <person name="Overbeek R."/>
        </authorList>
    </citation>
    <scope>NUCLEOTIDE SEQUENCE [LARGE SCALE GENOMIC DNA]</scope>
    <source>
        <strain evidence="2">ATCC 25586</strain>
    </source>
</reference>
<dbReference type="EnsemblBacteria" id="AAL95390">
    <property type="protein sequence ID" value="AAL95390"/>
    <property type="gene ID" value="FN1194"/>
</dbReference>